<dbReference type="PANTHER" id="PTHR45752">
    <property type="entry name" value="LEUCINE-RICH REPEAT-CONTAINING"/>
    <property type="match status" value="1"/>
</dbReference>
<reference evidence="6" key="1">
    <citation type="submission" date="2018-02" db="EMBL/GenBank/DDBJ databases">
        <authorList>
            <person name="Cohen D.B."/>
            <person name="Kent A.D."/>
        </authorList>
    </citation>
    <scope>NUCLEOTIDE SEQUENCE</scope>
</reference>
<dbReference type="AlphaFoldDB" id="A0A2N9I7U0"/>
<keyword evidence="1" id="KW-0433">Leucine-rich repeat</keyword>
<feature type="domain" description="Disease resistance protein RPS4B/Roq1-like leucine-rich repeats" evidence="5">
    <location>
        <begin position="172"/>
        <end position="328"/>
    </location>
</feature>
<keyword evidence="3" id="KW-0611">Plant defense</keyword>
<proteinExistence type="predicted"/>
<dbReference type="InterPro" id="IPR032675">
    <property type="entry name" value="LRR_dom_sf"/>
</dbReference>
<gene>
    <name evidence="6" type="ORF">FSB_LOCUS47971</name>
</gene>
<evidence type="ECO:0000256" key="1">
    <source>
        <dbReference type="ARBA" id="ARBA00022614"/>
    </source>
</evidence>
<keyword evidence="2" id="KW-0677">Repeat</keyword>
<protein>
    <submittedName>
        <fullName evidence="6">Uncharacterized protein</fullName>
    </submittedName>
</protein>
<dbReference type="InterPro" id="IPR058546">
    <property type="entry name" value="RPS4B/Roq1-like_LRR"/>
</dbReference>
<dbReference type="InterPro" id="IPR050715">
    <property type="entry name" value="LRR-SigEffector_domain"/>
</dbReference>
<name>A0A2N9I7U0_FAGSY</name>
<evidence type="ECO:0000259" key="5">
    <source>
        <dbReference type="Pfam" id="PF23286"/>
    </source>
</evidence>
<dbReference type="EMBL" id="OIVN01004946">
    <property type="protein sequence ID" value="SPD20089.1"/>
    <property type="molecule type" value="Genomic_DNA"/>
</dbReference>
<evidence type="ECO:0000313" key="6">
    <source>
        <dbReference type="EMBL" id="SPD20089.1"/>
    </source>
</evidence>
<organism evidence="6">
    <name type="scientific">Fagus sylvatica</name>
    <name type="common">Beechnut</name>
    <dbReference type="NCBI Taxonomy" id="28930"/>
    <lineage>
        <taxon>Eukaryota</taxon>
        <taxon>Viridiplantae</taxon>
        <taxon>Streptophyta</taxon>
        <taxon>Embryophyta</taxon>
        <taxon>Tracheophyta</taxon>
        <taxon>Spermatophyta</taxon>
        <taxon>Magnoliopsida</taxon>
        <taxon>eudicotyledons</taxon>
        <taxon>Gunneridae</taxon>
        <taxon>Pentapetalae</taxon>
        <taxon>rosids</taxon>
        <taxon>fabids</taxon>
        <taxon>Fagales</taxon>
        <taxon>Fagaceae</taxon>
        <taxon>Fagus</taxon>
    </lineage>
</organism>
<sequence length="584" mass="66313">MDNLRLLIIRDGIPNGLNHVPDELRYFPQKELVRFKLWTSQIKHLWEGVKYFDRLKYIDLRDSKSLIETPDFTGFPRLVGLCLRGCSNLVEIHPSIGQLRRLVELDLEDCQSLTNLPSMTTEMESLKILNLRRCSNLIEIHPSIGQLRGLIKLDLEDCRSLTNFPSITAEMQSLTTLNLIGCLKLRNISEFKGISKSLSEVYLVRTAIEKLPSSIDCLTALTTLNLEDCKNLKCLPSNIDSLRSLEILVLSGCSKLANLPETFWKMKCLKILYLNGRSRLEGIGFNGINSFSSLQHLTLSRTSFVSLPRSISQLSNLETLDLSHCLYLRSLLELPSTVKYINAQECYSLQPSHNGGRYDESSGRVAYTILHRYLQGLLCQKTGNETSTKRTENGLGTEFQIIIPGKVIPSWLTHRSLGNSIRIKLSPNWYNSKCMGFVFCARLDGFQRESSVYGFPGASQFGLLEFCSLQTPKKLYENRPVSVHLRAPLGERGEVSHISFGRIFGRIFGWGQILLVYLSPANFEFENGGCCDIIFEFELESNRLVHRQEEENLKVLECGVRLVYKQDVEEFNQTIAQCRSNVTA</sequence>
<evidence type="ECO:0000256" key="2">
    <source>
        <dbReference type="ARBA" id="ARBA00022737"/>
    </source>
</evidence>
<dbReference type="PANTHER" id="PTHR45752:SF195">
    <property type="entry name" value="LEUCINE-RICH REPEAT (LRR) FAMILY PROTEIN-RELATED"/>
    <property type="match status" value="1"/>
</dbReference>
<dbReference type="SUPFAM" id="SSF52058">
    <property type="entry name" value="L domain-like"/>
    <property type="match status" value="1"/>
</dbReference>
<dbReference type="Pfam" id="PF20160">
    <property type="entry name" value="C-JID"/>
    <property type="match status" value="1"/>
</dbReference>
<feature type="domain" description="C-JID" evidence="4">
    <location>
        <begin position="403"/>
        <end position="569"/>
    </location>
</feature>
<dbReference type="Pfam" id="PF23286">
    <property type="entry name" value="LRR_13"/>
    <property type="match status" value="1"/>
</dbReference>
<evidence type="ECO:0000259" key="4">
    <source>
        <dbReference type="Pfam" id="PF20160"/>
    </source>
</evidence>
<dbReference type="Gene3D" id="3.80.10.10">
    <property type="entry name" value="Ribonuclease Inhibitor"/>
    <property type="match status" value="3"/>
</dbReference>
<evidence type="ECO:0000256" key="3">
    <source>
        <dbReference type="ARBA" id="ARBA00022821"/>
    </source>
</evidence>
<dbReference type="InterPro" id="IPR045344">
    <property type="entry name" value="C-JID"/>
</dbReference>
<accession>A0A2N9I7U0</accession>